<dbReference type="GO" id="GO:0005198">
    <property type="term" value="F:structural molecule activity"/>
    <property type="evidence" value="ECO:0007669"/>
    <property type="project" value="InterPro"/>
</dbReference>
<dbReference type="EMBL" id="HBUF01615981">
    <property type="protein sequence ID" value="CAG6779885.1"/>
    <property type="molecule type" value="Transcribed_RNA"/>
</dbReference>
<keyword evidence="5" id="KW-0813">Transport</keyword>
<proteinExistence type="inferred from homology"/>
<dbReference type="PANTHER" id="PTHR11024">
    <property type="entry name" value="NUCLEAR PORE COMPLEX PROTEIN SEC13 / SEH1 FAMILY MEMBER"/>
    <property type="match status" value="1"/>
</dbReference>
<dbReference type="SUPFAM" id="SSF50978">
    <property type="entry name" value="WD40 repeat-like"/>
    <property type="match status" value="1"/>
</dbReference>
<comment type="subcellular location">
    <subcellularLocation>
        <location evidence="1">Lysosome</location>
    </subcellularLocation>
    <subcellularLocation>
        <location evidence="2">Nucleus</location>
        <location evidence="2">Nuclear pore complex</location>
    </subcellularLocation>
</comment>
<feature type="repeat" description="WD" evidence="14">
    <location>
        <begin position="76"/>
        <end position="109"/>
    </location>
</feature>
<keyword evidence="7" id="KW-0677">Repeat</keyword>
<keyword evidence="12" id="KW-0458">Lysosome</keyword>
<dbReference type="GO" id="GO:0090114">
    <property type="term" value="P:COPII-coated vesicle budding"/>
    <property type="evidence" value="ECO:0007669"/>
    <property type="project" value="TreeGrafter"/>
</dbReference>
<dbReference type="EMBL" id="HBUF01349572">
    <property type="protein sequence ID" value="CAG6712672.1"/>
    <property type="molecule type" value="Transcribed_RNA"/>
</dbReference>
<evidence type="ECO:0000256" key="3">
    <source>
        <dbReference type="ARBA" id="ARBA00010102"/>
    </source>
</evidence>
<name>A0A8D9B9W6_9HEMI</name>
<evidence type="ECO:0000256" key="9">
    <source>
        <dbReference type="ARBA" id="ARBA00022927"/>
    </source>
</evidence>
<evidence type="ECO:0000256" key="8">
    <source>
        <dbReference type="ARBA" id="ARBA00022816"/>
    </source>
</evidence>
<keyword evidence="6 14" id="KW-0853">WD repeat</keyword>
<evidence type="ECO:0000256" key="11">
    <source>
        <dbReference type="ARBA" id="ARBA00023132"/>
    </source>
</evidence>
<dbReference type="GO" id="GO:0006606">
    <property type="term" value="P:protein import into nucleus"/>
    <property type="evidence" value="ECO:0007669"/>
    <property type="project" value="TreeGrafter"/>
</dbReference>
<keyword evidence="11" id="KW-0906">Nuclear pore complex</keyword>
<protein>
    <recommendedName>
        <fullName evidence="4">Protein SEC13 homolog</fullName>
    </recommendedName>
</protein>
<dbReference type="Gene3D" id="2.130.10.10">
    <property type="entry name" value="YVTN repeat-like/Quinoprotein amine dehydrogenase"/>
    <property type="match status" value="1"/>
</dbReference>
<dbReference type="EMBL" id="HBUF01615980">
    <property type="protein sequence ID" value="CAG6779883.1"/>
    <property type="molecule type" value="Transcribed_RNA"/>
</dbReference>
<evidence type="ECO:0000256" key="7">
    <source>
        <dbReference type="ARBA" id="ARBA00022737"/>
    </source>
</evidence>
<dbReference type="InterPro" id="IPR036322">
    <property type="entry name" value="WD40_repeat_dom_sf"/>
</dbReference>
<dbReference type="InterPro" id="IPR015943">
    <property type="entry name" value="WD40/YVTN_repeat-like_dom_sf"/>
</dbReference>
<feature type="repeat" description="WD" evidence="14">
    <location>
        <begin position="230"/>
        <end position="265"/>
    </location>
</feature>
<comment type="similarity">
    <text evidence="3">Belongs to the WD repeat SEC13 family.</text>
</comment>
<reference evidence="15" key="1">
    <citation type="submission" date="2021-05" db="EMBL/GenBank/DDBJ databases">
        <authorList>
            <person name="Alioto T."/>
            <person name="Alioto T."/>
            <person name="Gomez Garrido J."/>
        </authorList>
    </citation>
    <scope>NUCLEOTIDE SEQUENCE</scope>
</reference>
<organism evidence="15">
    <name type="scientific">Cacopsylla melanoneura</name>
    <dbReference type="NCBI Taxonomy" id="428564"/>
    <lineage>
        <taxon>Eukaryota</taxon>
        <taxon>Metazoa</taxon>
        <taxon>Ecdysozoa</taxon>
        <taxon>Arthropoda</taxon>
        <taxon>Hexapoda</taxon>
        <taxon>Insecta</taxon>
        <taxon>Pterygota</taxon>
        <taxon>Neoptera</taxon>
        <taxon>Paraneoptera</taxon>
        <taxon>Hemiptera</taxon>
        <taxon>Sternorrhyncha</taxon>
        <taxon>Psylloidea</taxon>
        <taxon>Psyllidae</taxon>
        <taxon>Psyllinae</taxon>
        <taxon>Cacopsylla</taxon>
    </lineage>
</organism>
<evidence type="ECO:0000256" key="5">
    <source>
        <dbReference type="ARBA" id="ARBA00022448"/>
    </source>
</evidence>
<dbReference type="GO" id="GO:0031080">
    <property type="term" value="C:nuclear pore outer ring"/>
    <property type="evidence" value="ECO:0007669"/>
    <property type="project" value="TreeGrafter"/>
</dbReference>
<evidence type="ECO:0000256" key="1">
    <source>
        <dbReference type="ARBA" id="ARBA00004371"/>
    </source>
</evidence>
<evidence type="ECO:0000256" key="6">
    <source>
        <dbReference type="ARBA" id="ARBA00022574"/>
    </source>
</evidence>
<dbReference type="EMBL" id="HBUF01615979">
    <property type="protein sequence ID" value="CAG6779881.1"/>
    <property type="molecule type" value="Transcribed_RNA"/>
</dbReference>
<dbReference type="GO" id="GO:0030127">
    <property type="term" value="C:COPII vesicle coat"/>
    <property type="evidence" value="ECO:0007669"/>
    <property type="project" value="TreeGrafter"/>
</dbReference>
<dbReference type="Pfam" id="PF00400">
    <property type="entry name" value="WD40"/>
    <property type="match status" value="4"/>
</dbReference>
<sequence>MSTTSYSENYDNAMVSQLNLIDTGHEDMIHDAEMDYLGLYLATCSSDHSVKVFNLDRNVKSKDDDLSQKKTLIAELKGHTGPVWQVAWAHPQFGTLLASCSYDRKVIIWRGDNGNWFKYYEYNNHDSSVNSISWAPKEFGLMLACGSSDGTISFLTYMSDTNSWETRKINAHTIGCNAVSWGPGIGSLSELDFKGSKLGSVGKRLVSGGCDNLIKIWKQEGDKWVEETKLENHSDWVRDVAWAPSWGLSKCMIASCSQDRKVIIWTSDDYITWTPFIMNIFDDVVWNVSWSLTGDILTVSCGDNSVSLWKENTDGVWQCITEMGKTSEQRTMGLG</sequence>
<evidence type="ECO:0000313" key="15">
    <source>
        <dbReference type="EMBL" id="CAG6779881.1"/>
    </source>
</evidence>
<evidence type="ECO:0000256" key="2">
    <source>
        <dbReference type="ARBA" id="ARBA00004567"/>
    </source>
</evidence>
<dbReference type="FunFam" id="2.130.10.10:FF:000017">
    <property type="entry name" value="SEC13 homolog (S. cerevisiae)"/>
    <property type="match status" value="1"/>
</dbReference>
<evidence type="ECO:0000256" key="10">
    <source>
        <dbReference type="ARBA" id="ARBA00023010"/>
    </source>
</evidence>
<dbReference type="GO" id="GO:0032008">
    <property type="term" value="P:positive regulation of TOR signaling"/>
    <property type="evidence" value="ECO:0007669"/>
    <property type="project" value="TreeGrafter"/>
</dbReference>
<dbReference type="SMART" id="SM00320">
    <property type="entry name" value="WD40"/>
    <property type="match status" value="6"/>
</dbReference>
<keyword evidence="8" id="KW-0509">mRNA transport</keyword>
<dbReference type="AlphaFoldDB" id="A0A8D9B9W6"/>
<dbReference type="InterPro" id="IPR037363">
    <property type="entry name" value="Sec13/Seh1_fam"/>
</dbReference>
<dbReference type="EMBL" id="HBUF01615982">
    <property type="protein sequence ID" value="CAG6779887.1"/>
    <property type="molecule type" value="Transcribed_RNA"/>
</dbReference>
<accession>A0A8D9B9W6</accession>
<evidence type="ECO:0000256" key="13">
    <source>
        <dbReference type="ARBA" id="ARBA00023242"/>
    </source>
</evidence>
<keyword evidence="9" id="KW-0653">Protein transport</keyword>
<evidence type="ECO:0000256" key="4">
    <source>
        <dbReference type="ARBA" id="ARBA00019195"/>
    </source>
</evidence>
<dbReference type="InterPro" id="IPR001680">
    <property type="entry name" value="WD40_rpt"/>
</dbReference>
<evidence type="ECO:0000256" key="14">
    <source>
        <dbReference type="PROSITE-ProRule" id="PRU00221"/>
    </source>
</evidence>
<keyword evidence="10" id="KW-0811">Translocation</keyword>
<evidence type="ECO:0000256" key="12">
    <source>
        <dbReference type="ARBA" id="ARBA00023228"/>
    </source>
</evidence>
<dbReference type="EMBL" id="HBUF01615983">
    <property type="protein sequence ID" value="CAG6779889.1"/>
    <property type="molecule type" value="Transcribed_RNA"/>
</dbReference>
<keyword evidence="13" id="KW-0539">Nucleus</keyword>
<dbReference type="PANTHER" id="PTHR11024:SF2">
    <property type="entry name" value="PROTEIN SEC13 HOMOLOG"/>
    <property type="match status" value="1"/>
</dbReference>
<dbReference type="PROSITE" id="PS50082">
    <property type="entry name" value="WD_REPEATS_2"/>
    <property type="match status" value="2"/>
</dbReference>
<dbReference type="GO" id="GO:0051028">
    <property type="term" value="P:mRNA transport"/>
    <property type="evidence" value="ECO:0007669"/>
    <property type="project" value="UniProtKB-KW"/>
</dbReference>
<dbReference type="GO" id="GO:0032527">
    <property type="term" value="P:protein exit from endoplasmic reticulum"/>
    <property type="evidence" value="ECO:0007669"/>
    <property type="project" value="TreeGrafter"/>
</dbReference>
<dbReference type="GO" id="GO:0005764">
    <property type="term" value="C:lysosome"/>
    <property type="evidence" value="ECO:0007669"/>
    <property type="project" value="UniProtKB-SubCell"/>
</dbReference>